<evidence type="ECO:0000256" key="2">
    <source>
        <dbReference type="ARBA" id="ARBA00022475"/>
    </source>
</evidence>
<feature type="transmembrane region" description="Helical" evidence="9">
    <location>
        <begin position="158"/>
        <end position="178"/>
    </location>
</feature>
<reference evidence="11 12" key="1">
    <citation type="submission" date="2018-04" db="EMBL/GenBank/DDBJ databases">
        <title>The genome of golden apple snail Pomacea canaliculata provides insight into stress tolerance and invasive adaptation.</title>
        <authorList>
            <person name="Liu C."/>
            <person name="Liu B."/>
            <person name="Ren Y."/>
            <person name="Zhang Y."/>
            <person name="Wang H."/>
            <person name="Li S."/>
            <person name="Jiang F."/>
            <person name="Yin L."/>
            <person name="Zhang G."/>
            <person name="Qian W."/>
            <person name="Fan W."/>
        </authorList>
    </citation>
    <scope>NUCLEOTIDE SEQUENCE [LARGE SCALE GENOMIC DNA]</scope>
    <source>
        <strain evidence="11">SZHN2017</strain>
        <tissue evidence="11">Muscle</tissue>
    </source>
</reference>
<sequence length="285" mass="32088">MLMTSLACTDCSMGVFVTSLSAYPAIHGCWPFGDSICMWQAFMLSALFHESTLSLTLIAVDRYMAVSHPLRYQTFVSKRMVIGLIITSWILCFLVYGIIVIGFGQCLYYYDMVAMNCEPEYSNSEMTTSVLVIFYLFPTVLIVVRVRETTASTGHLRATRTLAIVTMGFFVAVTPWTLTQLLMTLTQSPVPELVDFTVTWVAISNSFWNTIIYLVSSTSYRKAACQVLGRARRACGISTCSRRTQRRDYIRRQLQQSQLALCGTAAITDPPQRPDKEEEITELTV</sequence>
<evidence type="ECO:0000256" key="9">
    <source>
        <dbReference type="SAM" id="Phobius"/>
    </source>
</evidence>
<name>A0A2T7PBJ4_POMCA</name>
<organism evidence="11 12">
    <name type="scientific">Pomacea canaliculata</name>
    <name type="common">Golden apple snail</name>
    <dbReference type="NCBI Taxonomy" id="400727"/>
    <lineage>
        <taxon>Eukaryota</taxon>
        <taxon>Metazoa</taxon>
        <taxon>Spiralia</taxon>
        <taxon>Lophotrochozoa</taxon>
        <taxon>Mollusca</taxon>
        <taxon>Gastropoda</taxon>
        <taxon>Caenogastropoda</taxon>
        <taxon>Architaenioglossa</taxon>
        <taxon>Ampullarioidea</taxon>
        <taxon>Ampullariidae</taxon>
        <taxon>Pomacea</taxon>
    </lineage>
</organism>
<keyword evidence="8" id="KW-0807">Transducer</keyword>
<feature type="transmembrane region" description="Helical" evidence="9">
    <location>
        <begin position="198"/>
        <end position="216"/>
    </location>
</feature>
<dbReference type="OrthoDB" id="6102451at2759"/>
<keyword evidence="4 9" id="KW-1133">Transmembrane helix</keyword>
<evidence type="ECO:0000256" key="6">
    <source>
        <dbReference type="ARBA" id="ARBA00023136"/>
    </source>
</evidence>
<evidence type="ECO:0000256" key="5">
    <source>
        <dbReference type="ARBA" id="ARBA00023040"/>
    </source>
</evidence>
<keyword evidence="6 9" id="KW-0472">Membrane</keyword>
<evidence type="ECO:0000256" key="1">
    <source>
        <dbReference type="ARBA" id="ARBA00004651"/>
    </source>
</evidence>
<keyword evidence="2" id="KW-1003">Cell membrane</keyword>
<protein>
    <recommendedName>
        <fullName evidence="10">G-protein coupled receptors family 1 profile domain-containing protein</fullName>
    </recommendedName>
</protein>
<dbReference type="InterPro" id="IPR000276">
    <property type="entry name" value="GPCR_Rhodpsn"/>
</dbReference>
<dbReference type="InterPro" id="IPR017452">
    <property type="entry name" value="GPCR_Rhodpsn_7TM"/>
</dbReference>
<dbReference type="GO" id="GO:0004930">
    <property type="term" value="F:G protein-coupled receptor activity"/>
    <property type="evidence" value="ECO:0007669"/>
    <property type="project" value="UniProtKB-KW"/>
</dbReference>
<evidence type="ECO:0000256" key="7">
    <source>
        <dbReference type="ARBA" id="ARBA00023170"/>
    </source>
</evidence>
<evidence type="ECO:0000313" key="11">
    <source>
        <dbReference type="EMBL" id="PVD30787.1"/>
    </source>
</evidence>
<dbReference type="PANTHER" id="PTHR24249:SF411">
    <property type="entry name" value="G-PROTEIN COUPLED RECEPTORS FAMILY 1 PROFILE DOMAIN-CONTAINING PROTEIN"/>
    <property type="match status" value="1"/>
</dbReference>
<dbReference type="AlphaFoldDB" id="A0A2T7PBJ4"/>
<dbReference type="EMBL" id="PZQS01000005">
    <property type="protein sequence ID" value="PVD30787.1"/>
    <property type="molecule type" value="Genomic_DNA"/>
</dbReference>
<dbReference type="CDD" id="cd00637">
    <property type="entry name" value="7tm_classA_rhodopsin-like"/>
    <property type="match status" value="1"/>
</dbReference>
<evidence type="ECO:0000313" key="12">
    <source>
        <dbReference type="Proteomes" id="UP000245119"/>
    </source>
</evidence>
<comment type="caution">
    <text evidence="11">The sequence shown here is derived from an EMBL/GenBank/DDBJ whole genome shotgun (WGS) entry which is preliminary data.</text>
</comment>
<dbReference type="PRINTS" id="PR00237">
    <property type="entry name" value="GPCRRHODOPSN"/>
</dbReference>
<dbReference type="SUPFAM" id="SSF81321">
    <property type="entry name" value="Family A G protein-coupled receptor-like"/>
    <property type="match status" value="1"/>
</dbReference>
<dbReference type="Gene3D" id="1.20.1070.10">
    <property type="entry name" value="Rhodopsin 7-helix transmembrane proteins"/>
    <property type="match status" value="1"/>
</dbReference>
<dbReference type="PROSITE" id="PS50262">
    <property type="entry name" value="G_PROTEIN_RECEP_F1_2"/>
    <property type="match status" value="1"/>
</dbReference>
<evidence type="ECO:0000256" key="4">
    <source>
        <dbReference type="ARBA" id="ARBA00022989"/>
    </source>
</evidence>
<keyword evidence="5" id="KW-0297">G-protein coupled receptor</keyword>
<dbReference type="Proteomes" id="UP000245119">
    <property type="component" value="Linkage Group LG5"/>
</dbReference>
<comment type="subcellular location">
    <subcellularLocation>
        <location evidence="1">Cell membrane</location>
        <topology evidence="1">Multi-pass membrane protein</topology>
    </subcellularLocation>
</comment>
<evidence type="ECO:0000259" key="10">
    <source>
        <dbReference type="PROSITE" id="PS50262"/>
    </source>
</evidence>
<dbReference type="GO" id="GO:0005886">
    <property type="term" value="C:plasma membrane"/>
    <property type="evidence" value="ECO:0007669"/>
    <property type="project" value="UniProtKB-SubCell"/>
</dbReference>
<accession>A0A2T7PBJ4</accession>
<proteinExistence type="predicted"/>
<dbReference type="InterPro" id="IPR050569">
    <property type="entry name" value="TAAR"/>
</dbReference>
<feature type="transmembrane region" description="Helical" evidence="9">
    <location>
        <begin position="81"/>
        <end position="110"/>
    </location>
</feature>
<keyword evidence="3 9" id="KW-0812">Transmembrane</keyword>
<gene>
    <name evidence="11" type="ORF">C0Q70_10062</name>
</gene>
<dbReference type="Pfam" id="PF00001">
    <property type="entry name" value="7tm_1"/>
    <property type="match status" value="1"/>
</dbReference>
<feature type="transmembrane region" description="Helical" evidence="9">
    <location>
        <begin position="130"/>
        <end position="146"/>
    </location>
</feature>
<evidence type="ECO:0000256" key="8">
    <source>
        <dbReference type="ARBA" id="ARBA00023224"/>
    </source>
</evidence>
<evidence type="ECO:0000256" key="3">
    <source>
        <dbReference type="ARBA" id="ARBA00022692"/>
    </source>
</evidence>
<dbReference type="PANTHER" id="PTHR24249">
    <property type="entry name" value="HISTAMINE RECEPTOR-RELATED G-PROTEIN COUPLED RECEPTOR"/>
    <property type="match status" value="1"/>
</dbReference>
<keyword evidence="7" id="KW-0675">Receptor</keyword>
<feature type="transmembrane region" description="Helical" evidence="9">
    <location>
        <begin position="38"/>
        <end position="60"/>
    </location>
</feature>
<keyword evidence="12" id="KW-1185">Reference proteome</keyword>
<feature type="domain" description="G-protein coupled receptors family 1 profile" evidence="10">
    <location>
        <begin position="1"/>
        <end position="213"/>
    </location>
</feature>